<feature type="non-terminal residue" evidence="1">
    <location>
        <position position="36"/>
    </location>
</feature>
<dbReference type="EMBL" id="X53319">
    <property type="protein sequence ID" value="CAA37406.1"/>
    <property type="molecule type" value="Genomic_DNA"/>
</dbReference>
<accession>Q05607</accession>
<dbReference type="AlphaFoldDB" id="Q05607"/>
<organism evidence="1">
    <name type="scientific">Bombyx mori</name>
    <name type="common">Silk moth</name>
    <dbReference type="NCBI Taxonomy" id="7091"/>
    <lineage>
        <taxon>Eukaryota</taxon>
        <taxon>Metazoa</taxon>
        <taxon>Ecdysozoa</taxon>
        <taxon>Arthropoda</taxon>
        <taxon>Hexapoda</taxon>
        <taxon>Insecta</taxon>
        <taxon>Pterygota</taxon>
        <taxon>Neoptera</taxon>
        <taxon>Endopterygota</taxon>
        <taxon>Lepidoptera</taxon>
        <taxon>Glossata</taxon>
        <taxon>Ditrysia</taxon>
        <taxon>Bombycoidea</taxon>
        <taxon>Bombycidae</taxon>
        <taxon>Bombycinae</taxon>
        <taxon>Bombyx</taxon>
    </lineage>
</organism>
<sequence length="36" mass="4325">MKPIFLVLLVATVSNFNFFQIYLQYILTTFSNNFYN</sequence>
<evidence type="ECO:0000313" key="1">
    <source>
        <dbReference type="EMBL" id="CAA37406.1"/>
    </source>
</evidence>
<reference evidence="1" key="1">
    <citation type="journal article" date="1990" name="J. Mol. Biol.">
        <title>Homeodomain binding sites in the 5' flanking region of the Bombyx mori silk fibroin light-chain gene.</title>
        <authorList>
            <person name="Hui C.C."/>
            <person name="Suzuki Y."/>
            <person name="Kikuchi Y."/>
            <person name="Mizuno S."/>
        </authorList>
    </citation>
    <scope>NUCLEOTIDE SEQUENCE</scope>
</reference>
<proteinExistence type="predicted"/>
<gene>
    <name evidence="1" type="primary">Fibroin Light-chained gene</name>
</gene>
<protein>
    <submittedName>
        <fullName evidence="1">Fibroin Light-chained gene protein</fullName>
    </submittedName>
</protein>
<name>Q05607_BOMMO</name>